<dbReference type="RefSeq" id="XP_041224808.1">
    <property type="nucleotide sequence ID" value="XM_041367240.1"/>
</dbReference>
<evidence type="ECO:0000313" key="3">
    <source>
        <dbReference type="Proteomes" id="UP001195769"/>
    </source>
</evidence>
<sequence>MLYDMGSETCTVAVHGQKRISLKRSHVATSYGMRLNSAILEKHDLISFCEIRRKSYLKPPPRSVTPPPKKIAPCCSIPHPNMQSSSTLGNWSTNTEDIDRAVDYSLVVNSTTSSKSTLDPWTVSPEDNEAGQETIQDDGPLPWLMRKEFSSTFLMHHALLKVSPSFMGGRLHKQFVSTMCPDPFRGVNGPAVETHASHGVIWRVTLGVHSTNLQHHSVCYPQIFHYEAQLSRATRAIPALHDVCACTRSRA</sequence>
<keyword evidence="3" id="KW-1185">Reference proteome</keyword>
<evidence type="ECO:0000256" key="1">
    <source>
        <dbReference type="SAM" id="MobiDB-lite"/>
    </source>
</evidence>
<dbReference type="Proteomes" id="UP001195769">
    <property type="component" value="Unassembled WGS sequence"/>
</dbReference>
<dbReference type="EMBL" id="JABBWK010000034">
    <property type="protein sequence ID" value="KAG1899232.1"/>
    <property type="molecule type" value="Genomic_DNA"/>
</dbReference>
<dbReference type="AlphaFoldDB" id="A0AAD4HJW9"/>
<gene>
    <name evidence="2" type="ORF">F5891DRAFT_1190036</name>
</gene>
<feature type="region of interest" description="Disordered" evidence="1">
    <location>
        <begin position="117"/>
        <end position="137"/>
    </location>
</feature>
<organism evidence="2 3">
    <name type="scientific">Suillus fuscotomentosus</name>
    <dbReference type="NCBI Taxonomy" id="1912939"/>
    <lineage>
        <taxon>Eukaryota</taxon>
        <taxon>Fungi</taxon>
        <taxon>Dikarya</taxon>
        <taxon>Basidiomycota</taxon>
        <taxon>Agaricomycotina</taxon>
        <taxon>Agaricomycetes</taxon>
        <taxon>Agaricomycetidae</taxon>
        <taxon>Boletales</taxon>
        <taxon>Suillineae</taxon>
        <taxon>Suillaceae</taxon>
        <taxon>Suillus</taxon>
    </lineage>
</organism>
<dbReference type="GeneID" id="64661538"/>
<proteinExistence type="predicted"/>
<name>A0AAD4HJW9_9AGAM</name>
<comment type="caution">
    <text evidence="2">The sequence shown here is derived from an EMBL/GenBank/DDBJ whole genome shotgun (WGS) entry which is preliminary data.</text>
</comment>
<accession>A0AAD4HJW9</accession>
<reference evidence="2" key="1">
    <citation type="journal article" date="2020" name="New Phytol.">
        <title>Comparative genomics reveals dynamic genome evolution in host specialist ectomycorrhizal fungi.</title>
        <authorList>
            <person name="Lofgren L.A."/>
            <person name="Nguyen N.H."/>
            <person name="Vilgalys R."/>
            <person name="Ruytinx J."/>
            <person name="Liao H.L."/>
            <person name="Branco S."/>
            <person name="Kuo A."/>
            <person name="LaButti K."/>
            <person name="Lipzen A."/>
            <person name="Andreopoulos W."/>
            <person name="Pangilinan J."/>
            <person name="Riley R."/>
            <person name="Hundley H."/>
            <person name="Na H."/>
            <person name="Barry K."/>
            <person name="Grigoriev I.V."/>
            <person name="Stajich J.E."/>
            <person name="Kennedy P.G."/>
        </authorList>
    </citation>
    <scope>NUCLEOTIDE SEQUENCE</scope>
    <source>
        <strain evidence="2">FC203</strain>
    </source>
</reference>
<protein>
    <submittedName>
        <fullName evidence="2">Uncharacterized protein</fullName>
    </submittedName>
</protein>
<evidence type="ECO:0000313" key="2">
    <source>
        <dbReference type="EMBL" id="KAG1899232.1"/>
    </source>
</evidence>